<evidence type="ECO:0000313" key="3">
    <source>
        <dbReference type="Proteomes" id="UP000594262"/>
    </source>
</evidence>
<organism evidence="2 3">
    <name type="scientific">Clytia hemisphaerica</name>
    <dbReference type="NCBI Taxonomy" id="252671"/>
    <lineage>
        <taxon>Eukaryota</taxon>
        <taxon>Metazoa</taxon>
        <taxon>Cnidaria</taxon>
        <taxon>Hydrozoa</taxon>
        <taxon>Hydroidolina</taxon>
        <taxon>Leptothecata</taxon>
        <taxon>Obeliida</taxon>
        <taxon>Clytiidae</taxon>
        <taxon>Clytia</taxon>
    </lineage>
</organism>
<feature type="region of interest" description="Disordered" evidence="1">
    <location>
        <begin position="77"/>
        <end position="97"/>
    </location>
</feature>
<dbReference type="AlphaFoldDB" id="A0A7M5UW38"/>
<evidence type="ECO:0000313" key="2">
    <source>
        <dbReference type="EnsemblMetazoa" id="CLYHEMP005414.1"/>
    </source>
</evidence>
<feature type="region of interest" description="Disordered" evidence="1">
    <location>
        <begin position="324"/>
        <end position="363"/>
    </location>
</feature>
<sequence>MEKIINLNNEQINQSKVSLEDVKNESNCGESGKILRSQRPLQTMGWYQPHELAGIVPDDVVRAFQHEQILSRRECRKKRYPNVPGANKKERKQNLNRQSNKIFNEFVEQYCVENNIDQMKLLENESERKEMVIENKVKNPRREKMACAMKIGSFDMEKFPRSKEALAFMTMYDSRETRNLLPKKFLALCGIKREALCRDKMKELEDPNMMSKRMVRCESYKFYNELIEDYCNKHGIDITLFTENSMNNKRKIPKERMDKLRYAKKKNQKFKANNRKMKPSLSKSSEESPKRYWNQSKSRSNQDAVTASPSTSILAKYSERRFWTTDRSQTKMESTNFNSNSPKERLEENFVIPESQAYSTESH</sequence>
<accession>A0A7M5UW38</accession>
<dbReference type="GeneID" id="136800647"/>
<proteinExistence type="predicted"/>
<feature type="compositionally biased region" description="Basic residues" evidence="1">
    <location>
        <begin position="263"/>
        <end position="278"/>
    </location>
</feature>
<protein>
    <submittedName>
        <fullName evidence="2">Uncharacterized protein</fullName>
    </submittedName>
</protein>
<feature type="compositionally biased region" description="Polar residues" evidence="1">
    <location>
        <begin position="331"/>
        <end position="341"/>
    </location>
</feature>
<dbReference type="Proteomes" id="UP000594262">
    <property type="component" value="Unplaced"/>
</dbReference>
<name>A0A7M5UW38_9CNID</name>
<dbReference type="EnsemblMetazoa" id="CLYHEMT005414.1">
    <property type="protein sequence ID" value="CLYHEMP005414.1"/>
    <property type="gene ID" value="CLYHEMG005414"/>
</dbReference>
<evidence type="ECO:0000256" key="1">
    <source>
        <dbReference type="SAM" id="MobiDB-lite"/>
    </source>
</evidence>
<reference evidence="2" key="1">
    <citation type="submission" date="2021-01" db="UniProtKB">
        <authorList>
            <consortium name="EnsemblMetazoa"/>
        </authorList>
    </citation>
    <scope>IDENTIFICATION</scope>
</reference>
<feature type="region of interest" description="Disordered" evidence="1">
    <location>
        <begin position="263"/>
        <end position="312"/>
    </location>
</feature>
<keyword evidence="3" id="KW-1185">Reference proteome</keyword>
<dbReference type="RefSeq" id="XP_066913400.1">
    <property type="nucleotide sequence ID" value="XM_067057299.1"/>
</dbReference>
<feature type="compositionally biased region" description="Polar residues" evidence="1">
    <location>
        <begin position="293"/>
        <end position="312"/>
    </location>
</feature>